<comment type="caution">
    <text evidence="10">The sequence shown here is derived from an EMBL/GenBank/DDBJ whole genome shotgun (WGS) entry which is preliminary data.</text>
</comment>
<keyword evidence="7 8" id="KW-0472">Membrane</keyword>
<comment type="subunit">
    <text evidence="8">Heterodimer of a catalytic subunit (MsrP) and a heme-binding subunit (MsrQ).</text>
</comment>
<keyword evidence="8" id="KW-0249">Electron transport</keyword>
<evidence type="ECO:0000256" key="5">
    <source>
        <dbReference type="ARBA" id="ARBA00022989"/>
    </source>
</evidence>
<dbReference type="HAMAP" id="MF_01207">
    <property type="entry name" value="MsrQ"/>
    <property type="match status" value="1"/>
</dbReference>
<gene>
    <name evidence="8 10" type="primary">msrQ</name>
    <name evidence="10" type="ORF">GCM10007916_37160</name>
</gene>
<keyword evidence="8" id="KW-0288">FMN</keyword>
<accession>A0ABQ6E5F0</accession>
<evidence type="ECO:0000256" key="2">
    <source>
        <dbReference type="ARBA" id="ARBA00022448"/>
    </source>
</evidence>
<dbReference type="Proteomes" id="UP001157353">
    <property type="component" value="Unassembled WGS sequence"/>
</dbReference>
<organism evidence="10 11">
    <name type="scientific">Psychromonas marina</name>
    <dbReference type="NCBI Taxonomy" id="88364"/>
    <lineage>
        <taxon>Bacteria</taxon>
        <taxon>Pseudomonadati</taxon>
        <taxon>Pseudomonadota</taxon>
        <taxon>Gammaproteobacteria</taxon>
        <taxon>Alteromonadales</taxon>
        <taxon>Psychromonadaceae</taxon>
        <taxon>Psychromonas</taxon>
    </lineage>
</organism>
<evidence type="ECO:0000313" key="11">
    <source>
        <dbReference type="Proteomes" id="UP001157353"/>
    </source>
</evidence>
<keyword evidence="11" id="KW-1185">Reference proteome</keyword>
<proteinExistence type="inferred from homology"/>
<feature type="transmembrane region" description="Helical" evidence="8">
    <location>
        <begin position="50"/>
        <end position="68"/>
    </location>
</feature>
<feature type="transmembrane region" description="Helical" evidence="8">
    <location>
        <begin position="172"/>
        <end position="189"/>
    </location>
</feature>
<sequence length="200" mass="23706">MKISPRGIFYLKGLIHLSALATFIWLAYLVEQDHLGADPVKEMIHFLGKTSLNFLFLTLLVTPLIKRFKQPLLIRVRRLLGLYSFAWVCLHLIVFVWLELDWHLLLFFDEVVKRPYLSLGAITWVILLLLSITSINAIKRSMKRNWLTLHRFVYWALLFATIHYYWSVKSGLIEASIYLAVCVFLLFERKPYFLSLFKRR</sequence>
<reference evidence="11" key="1">
    <citation type="journal article" date="2019" name="Int. J. Syst. Evol. Microbiol.">
        <title>The Global Catalogue of Microorganisms (GCM) 10K type strain sequencing project: providing services to taxonomists for standard genome sequencing and annotation.</title>
        <authorList>
            <consortium name="The Broad Institute Genomics Platform"/>
            <consortium name="The Broad Institute Genome Sequencing Center for Infectious Disease"/>
            <person name="Wu L."/>
            <person name="Ma J."/>
        </authorList>
    </citation>
    <scope>NUCLEOTIDE SEQUENCE [LARGE SCALE GENOMIC DNA]</scope>
    <source>
        <strain evidence="11">NBRC 103166</strain>
    </source>
</reference>
<dbReference type="InterPro" id="IPR013130">
    <property type="entry name" value="Fe3_Rdtase_TM_dom"/>
</dbReference>
<dbReference type="PANTHER" id="PTHR36964:SF1">
    <property type="entry name" value="PROTEIN-METHIONINE-SULFOXIDE REDUCTASE HEME-BINDING SUBUNIT MSRQ"/>
    <property type="match status" value="1"/>
</dbReference>
<dbReference type="RefSeq" id="WP_284205756.1">
    <property type="nucleotide sequence ID" value="NZ_BSPQ01000026.1"/>
</dbReference>
<keyword evidence="5 8" id="KW-1133">Transmembrane helix</keyword>
<evidence type="ECO:0000256" key="3">
    <source>
        <dbReference type="ARBA" id="ARBA00022617"/>
    </source>
</evidence>
<evidence type="ECO:0000256" key="6">
    <source>
        <dbReference type="ARBA" id="ARBA00023004"/>
    </source>
</evidence>
<name>A0ABQ6E5F0_9GAMM</name>
<dbReference type="PANTHER" id="PTHR36964">
    <property type="entry name" value="PROTEIN-METHIONINE-SULFOXIDE REDUCTASE HEME-BINDING SUBUNIT MSRQ"/>
    <property type="match status" value="1"/>
</dbReference>
<keyword evidence="8" id="KW-1003">Cell membrane</keyword>
<evidence type="ECO:0000256" key="7">
    <source>
        <dbReference type="ARBA" id="ARBA00023136"/>
    </source>
</evidence>
<feature type="domain" description="Ferric oxidoreductase" evidence="9">
    <location>
        <begin position="52"/>
        <end position="160"/>
    </location>
</feature>
<keyword evidence="3 8" id="KW-0349">Heme</keyword>
<dbReference type="Pfam" id="PF01794">
    <property type="entry name" value="Ferric_reduct"/>
    <property type="match status" value="1"/>
</dbReference>
<feature type="transmembrane region" description="Helical" evidence="8">
    <location>
        <begin position="80"/>
        <end position="98"/>
    </location>
</feature>
<evidence type="ECO:0000256" key="1">
    <source>
        <dbReference type="ARBA" id="ARBA00004141"/>
    </source>
</evidence>
<comment type="cofactor">
    <cofactor evidence="8">
        <name>heme b</name>
        <dbReference type="ChEBI" id="CHEBI:60344"/>
    </cofactor>
    <text evidence="8">Binds 1 heme b (iron(II)-protoporphyrin IX) group per subunit.</text>
</comment>
<evidence type="ECO:0000259" key="9">
    <source>
        <dbReference type="Pfam" id="PF01794"/>
    </source>
</evidence>
<keyword evidence="6 8" id="KW-0408">Iron</keyword>
<keyword evidence="2 8" id="KW-0813">Transport</keyword>
<dbReference type="InterPro" id="IPR022837">
    <property type="entry name" value="MsrQ-like"/>
</dbReference>
<keyword evidence="8" id="KW-0285">Flavoprotein</keyword>
<feature type="transmembrane region" description="Helical" evidence="8">
    <location>
        <begin position="118"/>
        <end position="137"/>
    </location>
</feature>
<evidence type="ECO:0000256" key="4">
    <source>
        <dbReference type="ARBA" id="ARBA00022692"/>
    </source>
</evidence>
<comment type="function">
    <text evidence="8">Part of the MsrPQ system that repairs oxidized periplasmic proteins containing methionine sulfoxide residues (Met-O), using respiratory chain electrons. Thus protects these proteins from oxidative-stress damage caused by reactive species of oxygen and chlorine generated by the host defense mechanisms. MsrPQ is essential for the maintenance of envelope integrity under bleach stress, rescuing a wide series of structurally unrelated periplasmic proteins from methionine oxidation. MsrQ provides electrons for reduction to the reductase catalytic subunit MsrP, using the quinone pool of the respiratory chain.</text>
</comment>
<comment type="similarity">
    <text evidence="8">Belongs to the MsrQ family.</text>
</comment>
<evidence type="ECO:0000256" key="8">
    <source>
        <dbReference type="HAMAP-Rule" id="MF_01207"/>
    </source>
</evidence>
<protein>
    <recommendedName>
        <fullName evidence="8">Protein-methionine-sulfoxide reductase heme-binding subunit MsrQ</fullName>
    </recommendedName>
    <alternativeName>
        <fullName evidence="8">Flavocytochrome MsrQ</fullName>
    </alternativeName>
</protein>
<dbReference type="EMBL" id="BSPQ01000026">
    <property type="protein sequence ID" value="GLS92644.1"/>
    <property type="molecule type" value="Genomic_DNA"/>
</dbReference>
<keyword evidence="8" id="KW-0479">Metal-binding</keyword>
<keyword evidence="4 8" id="KW-0812">Transmembrane</keyword>
<feature type="transmembrane region" description="Helical" evidence="8">
    <location>
        <begin position="149"/>
        <end position="166"/>
    </location>
</feature>
<comment type="cofactor">
    <cofactor evidence="8">
        <name>FMN</name>
        <dbReference type="ChEBI" id="CHEBI:58210"/>
    </cofactor>
    <text evidence="8">Binds 1 FMN per subunit.</text>
</comment>
<feature type="transmembrane region" description="Helical" evidence="8">
    <location>
        <begin position="9"/>
        <end position="30"/>
    </location>
</feature>
<evidence type="ECO:0000313" key="10">
    <source>
        <dbReference type="EMBL" id="GLS92644.1"/>
    </source>
</evidence>
<comment type="subcellular location">
    <subcellularLocation>
        <location evidence="8">Cell membrane</location>
        <topology evidence="8">Multi-pass membrane protein</topology>
    </subcellularLocation>
    <subcellularLocation>
        <location evidence="1">Membrane</location>
        <topology evidence="1">Multi-pass membrane protein</topology>
    </subcellularLocation>
</comment>